<dbReference type="EMBL" id="JYHV01000020">
    <property type="protein sequence ID" value="KJH81553.1"/>
    <property type="molecule type" value="Genomic_DNA"/>
</dbReference>
<dbReference type="AlphaFoldDB" id="A0A0D9AKM1"/>
<comment type="caution">
    <text evidence="1">The sequence shown here is derived from an EMBL/GenBank/DDBJ whole genome shotgun (WGS) entry which is preliminary data.</text>
</comment>
<dbReference type="RefSeq" id="WP_045162438.1">
    <property type="nucleotide sequence ID" value="NZ_JYHV01000020.1"/>
</dbReference>
<proteinExistence type="predicted"/>
<name>A0A0D9AKM1_STUST</name>
<gene>
    <name evidence="1" type="ORF">UF78_11935</name>
</gene>
<dbReference type="PROSITE" id="PS51257">
    <property type="entry name" value="PROKAR_LIPOPROTEIN"/>
    <property type="match status" value="1"/>
</dbReference>
<evidence type="ECO:0000313" key="2">
    <source>
        <dbReference type="Proteomes" id="UP000032487"/>
    </source>
</evidence>
<reference evidence="1 2" key="1">
    <citation type="submission" date="2015-02" db="EMBL/GenBank/DDBJ databases">
        <title>Draft genome sequence of Pseudomonas stutzeri NT0128 isolated from wheat (Triticum turgidum) rhizosphere.</title>
        <authorList>
            <person name="Tovi N."/>
            <person name="Frenk S."/>
            <person name="Hadar Y."/>
            <person name="Minz D."/>
        </authorList>
    </citation>
    <scope>NUCLEOTIDE SEQUENCE [LARGE SCALE GENOMIC DNA]</scope>
    <source>
        <strain evidence="1 2">NT0128</strain>
    </source>
</reference>
<accession>A0A0D9AKM1</accession>
<dbReference type="Proteomes" id="UP000032487">
    <property type="component" value="Unassembled WGS sequence"/>
</dbReference>
<dbReference type="PANTHER" id="PTHR39600">
    <property type="entry name" value="PEPTIDASE INHIBITOR I78 FAMILY PROTEIN"/>
    <property type="match status" value="1"/>
</dbReference>
<dbReference type="InterPro" id="IPR021719">
    <property type="entry name" value="Prot_inh_I78"/>
</dbReference>
<dbReference type="PANTHER" id="PTHR39600:SF1">
    <property type="entry name" value="PEPTIDASE INHIBITOR I78 FAMILY PROTEIN"/>
    <property type="match status" value="1"/>
</dbReference>
<dbReference type="PATRIC" id="fig|316.101.peg.1754"/>
<protein>
    <submittedName>
        <fullName evidence="1">Peptidase inhibitor I78 family protein</fullName>
    </submittedName>
</protein>
<organism evidence="1 2">
    <name type="scientific">Stutzerimonas stutzeri</name>
    <name type="common">Pseudomonas stutzeri</name>
    <dbReference type="NCBI Taxonomy" id="316"/>
    <lineage>
        <taxon>Bacteria</taxon>
        <taxon>Pseudomonadati</taxon>
        <taxon>Pseudomonadota</taxon>
        <taxon>Gammaproteobacteria</taxon>
        <taxon>Pseudomonadales</taxon>
        <taxon>Pseudomonadaceae</taxon>
        <taxon>Stutzerimonas</taxon>
    </lineage>
</organism>
<dbReference type="Gene3D" id="3.30.10.10">
    <property type="entry name" value="Trypsin Inhibitor V, subunit A"/>
    <property type="match status" value="1"/>
</dbReference>
<sequence length="101" mass="10689">MQAIRSITLMLYGAILLGCQSSTSDSMQTPQDSTGRCNAGAVQALVGKHASPALLEQARQQSGAAIARILRPGDVVTLEYNAQRLTLTTDESLEIQRIGCG</sequence>
<evidence type="ECO:0000313" key="1">
    <source>
        <dbReference type="EMBL" id="KJH81553.1"/>
    </source>
</evidence>
<dbReference type="OrthoDB" id="7917348at2"/>
<dbReference type="Pfam" id="PF11720">
    <property type="entry name" value="Inhibitor_I78"/>
    <property type="match status" value="1"/>
</dbReference>